<feature type="domain" description="DNA replication/recombination mediator RecO N-terminal" evidence="7">
    <location>
        <begin position="1"/>
        <end position="80"/>
    </location>
</feature>
<dbReference type="Pfam" id="PF02565">
    <property type="entry name" value="RecO_C"/>
    <property type="match status" value="1"/>
</dbReference>
<dbReference type="GO" id="GO:0043590">
    <property type="term" value="C:bacterial nucleoid"/>
    <property type="evidence" value="ECO:0007669"/>
    <property type="project" value="TreeGrafter"/>
</dbReference>
<dbReference type="InterPro" id="IPR012340">
    <property type="entry name" value="NA-bd_OB-fold"/>
</dbReference>
<dbReference type="EMBL" id="CAADRM010000081">
    <property type="protein sequence ID" value="VFU13553.1"/>
    <property type="molecule type" value="Genomic_DNA"/>
</dbReference>
<dbReference type="InterPro" id="IPR042242">
    <property type="entry name" value="RecO_C"/>
</dbReference>
<dbReference type="SUPFAM" id="SSF57863">
    <property type="entry name" value="ArfGap/RecO-like zinc finger"/>
    <property type="match status" value="1"/>
</dbReference>
<dbReference type="Gene3D" id="1.20.1440.120">
    <property type="entry name" value="Recombination protein O, C-terminal domain"/>
    <property type="match status" value="1"/>
</dbReference>
<sequence length="233" mass="25939">MNRITTDAIILHSIDFLESDKIVCALTKERGIVHAIAKGAKRSKKRFPGTLEPFCEVSLDVFVKREGDLHRLESAQLIDAHLGIREDLELLAHASVLLELIKEHLGPMDPSPATYDHLRSALKAMEPDRQWFSVWAVALMNILSSLGYGIDLARPGKAGVLRTVPANMLSREATTFLLNASRLDGDVLQRLSVKASLKREITSFLLAVCNKVSEKRLKTVSFLAKLLDFDLNQ</sequence>
<protein>
    <recommendedName>
        <fullName evidence="2">DNA repair protein RecO</fullName>
    </recommendedName>
    <alternativeName>
        <fullName evidence="6">Recombination protein O</fullName>
    </alternativeName>
</protein>
<evidence type="ECO:0000256" key="4">
    <source>
        <dbReference type="ARBA" id="ARBA00023172"/>
    </source>
</evidence>
<proteinExistence type="inferred from homology"/>
<evidence type="ECO:0000256" key="5">
    <source>
        <dbReference type="ARBA" id="ARBA00023204"/>
    </source>
</evidence>
<organism evidence="8">
    <name type="scientific">anaerobic digester metagenome</name>
    <dbReference type="NCBI Taxonomy" id="1263854"/>
    <lineage>
        <taxon>unclassified sequences</taxon>
        <taxon>metagenomes</taxon>
        <taxon>ecological metagenomes</taxon>
    </lineage>
</organism>
<dbReference type="NCBIfam" id="TIGR00613">
    <property type="entry name" value="reco"/>
    <property type="match status" value="1"/>
</dbReference>
<dbReference type="Gene3D" id="2.40.50.140">
    <property type="entry name" value="Nucleic acid-binding proteins"/>
    <property type="match status" value="1"/>
</dbReference>
<evidence type="ECO:0000256" key="6">
    <source>
        <dbReference type="ARBA" id="ARBA00033409"/>
    </source>
</evidence>
<evidence type="ECO:0000256" key="2">
    <source>
        <dbReference type="ARBA" id="ARBA00021310"/>
    </source>
</evidence>
<dbReference type="Pfam" id="PF11967">
    <property type="entry name" value="RecO_N"/>
    <property type="match status" value="1"/>
</dbReference>
<dbReference type="PANTHER" id="PTHR33991:SF1">
    <property type="entry name" value="DNA REPAIR PROTEIN RECO"/>
    <property type="match status" value="1"/>
</dbReference>
<dbReference type="AlphaFoldDB" id="A0A485LY87"/>
<evidence type="ECO:0000256" key="1">
    <source>
        <dbReference type="ARBA" id="ARBA00007452"/>
    </source>
</evidence>
<keyword evidence="3" id="KW-0227">DNA damage</keyword>
<dbReference type="GO" id="GO:0006310">
    <property type="term" value="P:DNA recombination"/>
    <property type="evidence" value="ECO:0007669"/>
    <property type="project" value="UniProtKB-KW"/>
</dbReference>
<dbReference type="InterPro" id="IPR003717">
    <property type="entry name" value="RecO"/>
</dbReference>
<evidence type="ECO:0000259" key="7">
    <source>
        <dbReference type="Pfam" id="PF11967"/>
    </source>
</evidence>
<name>A0A485LY87_9ZZZZ</name>
<dbReference type="GO" id="GO:0006302">
    <property type="term" value="P:double-strand break repair"/>
    <property type="evidence" value="ECO:0007669"/>
    <property type="project" value="TreeGrafter"/>
</dbReference>
<evidence type="ECO:0000313" key="8">
    <source>
        <dbReference type="EMBL" id="VFU13553.1"/>
    </source>
</evidence>
<keyword evidence="5" id="KW-0234">DNA repair</keyword>
<dbReference type="InterPro" id="IPR037278">
    <property type="entry name" value="ARFGAP/RecO"/>
</dbReference>
<keyword evidence="4" id="KW-0233">DNA recombination</keyword>
<dbReference type="InterPro" id="IPR022572">
    <property type="entry name" value="DNA_rep/recomb_RecO_N"/>
</dbReference>
<comment type="similarity">
    <text evidence="1">Belongs to the RecO family.</text>
</comment>
<dbReference type="PANTHER" id="PTHR33991">
    <property type="entry name" value="DNA REPAIR PROTEIN RECO"/>
    <property type="match status" value="1"/>
</dbReference>
<dbReference type="HAMAP" id="MF_00201">
    <property type="entry name" value="RecO"/>
    <property type="match status" value="1"/>
</dbReference>
<gene>
    <name evidence="8" type="primary">recO</name>
    <name evidence="8" type="ORF">SCFA_20023</name>
</gene>
<dbReference type="SUPFAM" id="SSF50249">
    <property type="entry name" value="Nucleic acid-binding proteins"/>
    <property type="match status" value="1"/>
</dbReference>
<accession>A0A485LY87</accession>
<reference evidence="8" key="1">
    <citation type="submission" date="2019-03" db="EMBL/GenBank/DDBJ databases">
        <authorList>
            <person name="Hao L."/>
        </authorList>
    </citation>
    <scope>NUCLEOTIDE SEQUENCE</scope>
</reference>
<evidence type="ECO:0000256" key="3">
    <source>
        <dbReference type="ARBA" id="ARBA00022763"/>
    </source>
</evidence>